<dbReference type="InterPro" id="IPR005835">
    <property type="entry name" value="NTP_transferase_dom"/>
</dbReference>
<dbReference type="PROSITE" id="PS51371">
    <property type="entry name" value="CBS"/>
    <property type="match status" value="2"/>
</dbReference>
<feature type="domain" description="CBS" evidence="2">
    <location>
        <begin position="64"/>
        <end position="120"/>
    </location>
</feature>
<dbReference type="SUPFAM" id="SSF54631">
    <property type="entry name" value="CBS-domain pair"/>
    <property type="match status" value="1"/>
</dbReference>
<name>A0A6L1L2U0_CAMLA</name>
<dbReference type="Pfam" id="PF00571">
    <property type="entry name" value="CBS"/>
    <property type="match status" value="1"/>
</dbReference>
<dbReference type="EMBL" id="AACKNS010000004">
    <property type="protein sequence ID" value="EAK9994084.1"/>
    <property type="molecule type" value="Genomic_DNA"/>
</dbReference>
<protein>
    <submittedName>
        <fullName evidence="3">CBS domain-containing protein</fullName>
    </submittedName>
</protein>
<evidence type="ECO:0000313" key="4">
    <source>
        <dbReference type="Proteomes" id="UP000476009"/>
    </source>
</evidence>
<keyword evidence="1" id="KW-0129">CBS domain</keyword>
<comment type="caution">
    <text evidence="3">The sequence shown here is derived from an EMBL/GenBank/DDBJ whole genome shotgun (WGS) entry which is preliminary data.</text>
</comment>
<dbReference type="AlphaFoldDB" id="A0A6L1L2U0"/>
<dbReference type="InterPro" id="IPR046342">
    <property type="entry name" value="CBS_dom_sf"/>
</dbReference>
<evidence type="ECO:0000313" key="3">
    <source>
        <dbReference type="EMBL" id="EAK9994084.1"/>
    </source>
</evidence>
<dbReference type="Pfam" id="PF00483">
    <property type="entry name" value="NTP_transferase"/>
    <property type="match status" value="1"/>
</dbReference>
<dbReference type="InterPro" id="IPR000644">
    <property type="entry name" value="CBS_dom"/>
</dbReference>
<dbReference type="Proteomes" id="UP000476009">
    <property type="component" value="Unassembled WGS sequence"/>
</dbReference>
<feature type="domain" description="CBS" evidence="2">
    <location>
        <begin position="1"/>
        <end position="56"/>
    </location>
</feature>
<organism evidence="3 4">
    <name type="scientific">Campylobacter lari</name>
    <dbReference type="NCBI Taxonomy" id="201"/>
    <lineage>
        <taxon>Bacteria</taxon>
        <taxon>Pseudomonadati</taxon>
        <taxon>Campylobacterota</taxon>
        <taxon>Epsilonproteobacteria</taxon>
        <taxon>Campylobacterales</taxon>
        <taxon>Campylobacteraceae</taxon>
        <taxon>Campylobacter</taxon>
    </lineage>
</organism>
<gene>
    <name evidence="3" type="ORF">A9458_04390</name>
</gene>
<dbReference type="Gene3D" id="3.90.550.10">
    <property type="entry name" value="Spore Coat Polysaccharide Biosynthesis Protein SpsA, Chain A"/>
    <property type="match status" value="1"/>
</dbReference>
<dbReference type="Gene3D" id="3.10.580.10">
    <property type="entry name" value="CBS-domain"/>
    <property type="match status" value="1"/>
</dbReference>
<reference evidence="3 4" key="1">
    <citation type="submission" date="2018-05" db="EMBL/GenBank/DDBJ databases">
        <authorList>
            <consortium name="PulseNet: The National Subtyping Network for Foodborne Disease Surveillance"/>
            <person name="Tarr C.L."/>
            <person name="Trees E."/>
            <person name="Katz L.S."/>
            <person name="Carleton-Romer H.A."/>
            <person name="Stroika S."/>
            <person name="Kucerova Z."/>
            <person name="Roache K.F."/>
            <person name="Sabol A.L."/>
            <person name="Besser J."/>
            <person name="Gerner-Smidt P."/>
        </authorList>
    </citation>
    <scope>NUCLEOTIDE SEQUENCE [LARGE SCALE GENOMIC DNA]</scope>
    <source>
        <strain evidence="3 4">D5625</strain>
    </source>
</reference>
<dbReference type="SUPFAM" id="SSF53448">
    <property type="entry name" value="Nucleotide-diphospho-sugar transferases"/>
    <property type="match status" value="1"/>
</dbReference>
<proteinExistence type="predicted"/>
<evidence type="ECO:0000259" key="2">
    <source>
        <dbReference type="PROSITE" id="PS51371"/>
    </source>
</evidence>
<dbReference type="SMART" id="SM00116">
    <property type="entry name" value="CBS"/>
    <property type="match status" value="2"/>
</dbReference>
<dbReference type="PANTHER" id="PTHR22572">
    <property type="entry name" value="SUGAR-1-PHOSPHATE GUANYL TRANSFERASE"/>
    <property type="match status" value="1"/>
</dbReference>
<accession>A0A6L1L2U0</accession>
<dbReference type="InterPro" id="IPR029044">
    <property type="entry name" value="Nucleotide-diphossugar_trans"/>
</dbReference>
<dbReference type="InterPro" id="IPR050486">
    <property type="entry name" value="Mannose-1P_guanyltransferase"/>
</dbReference>
<sequence>MSIEKLKLAKNASIQEALKIIGSERVRIALVVENDKFLGVISDSNIRRALLNGKKLEDSIETIYTKNSLTIKENTSKEELLKLASQTDIYDFPVLNSENEVIAIKSIASILKEKSFENEVVLMVGGLGSRLGELTKNTPKPMLKIGKKPILENIVLNFKEQGFKKFIFCVNYKKEIICDYFQEGKSLGVEISYVKEKQKLGTAGALSLIKDMKNSFIVMNGDILTELDFDQLVQEHKKSKAMMSVVLREFEYQIPYGVVKISNNDIKDIEEKPMQKFLVSAGIYVLEPEVLKYIKKDVYLDMPNLIKRLLDKKIKINSYILQDYWIDIGRLEEYEKAIIDANN</sequence>
<dbReference type="CDD" id="cd06426">
    <property type="entry name" value="NTP_transferase_like_2"/>
    <property type="match status" value="1"/>
</dbReference>
<evidence type="ECO:0000256" key="1">
    <source>
        <dbReference type="PROSITE-ProRule" id="PRU00703"/>
    </source>
</evidence>